<dbReference type="PROSITE" id="PS51257">
    <property type="entry name" value="PROKAR_LIPOPROTEIN"/>
    <property type="match status" value="1"/>
</dbReference>
<dbReference type="SUPFAM" id="SSF117782">
    <property type="entry name" value="YbjQ-like"/>
    <property type="match status" value="1"/>
</dbReference>
<proteinExistence type="predicted"/>
<name>A0A841H146_9BACT</name>
<evidence type="ECO:0000313" key="2">
    <source>
        <dbReference type="Proteomes" id="UP000582837"/>
    </source>
</evidence>
<evidence type="ECO:0000313" key="1">
    <source>
        <dbReference type="EMBL" id="MBB6071801.1"/>
    </source>
</evidence>
<protein>
    <recommendedName>
        <fullName evidence="3">DUF4156 domain-containing protein</fullName>
    </recommendedName>
</protein>
<evidence type="ECO:0008006" key="3">
    <source>
        <dbReference type="Google" id="ProtNLM"/>
    </source>
</evidence>
<organism evidence="1 2">
    <name type="scientific">Longimicrobium terrae</name>
    <dbReference type="NCBI Taxonomy" id="1639882"/>
    <lineage>
        <taxon>Bacteria</taxon>
        <taxon>Pseudomonadati</taxon>
        <taxon>Gemmatimonadota</taxon>
        <taxon>Longimicrobiia</taxon>
        <taxon>Longimicrobiales</taxon>
        <taxon>Longimicrobiaceae</taxon>
        <taxon>Longimicrobium</taxon>
    </lineage>
</organism>
<reference evidence="1 2" key="1">
    <citation type="submission" date="2020-08" db="EMBL/GenBank/DDBJ databases">
        <title>Genomic Encyclopedia of Type Strains, Phase IV (KMG-IV): sequencing the most valuable type-strain genomes for metagenomic binning, comparative biology and taxonomic classification.</title>
        <authorList>
            <person name="Goeker M."/>
        </authorList>
    </citation>
    <scope>NUCLEOTIDE SEQUENCE [LARGE SCALE GENOMIC DNA]</scope>
    <source>
        <strain evidence="1 2">DSM 29007</strain>
    </source>
</reference>
<dbReference type="EMBL" id="JACHIA010000010">
    <property type="protein sequence ID" value="MBB6071801.1"/>
    <property type="molecule type" value="Genomic_DNA"/>
</dbReference>
<dbReference type="InterPro" id="IPR035439">
    <property type="entry name" value="UPF0145_dom_sf"/>
</dbReference>
<gene>
    <name evidence="1" type="ORF">HNQ61_003440</name>
</gene>
<dbReference type="Proteomes" id="UP000582837">
    <property type="component" value="Unassembled WGS sequence"/>
</dbReference>
<comment type="caution">
    <text evidence="1">The sequence shown here is derived from an EMBL/GenBank/DDBJ whole genome shotgun (WGS) entry which is preliminary data.</text>
</comment>
<dbReference type="RefSeq" id="WP_170032591.1">
    <property type="nucleotide sequence ID" value="NZ_JABDTL010000001.1"/>
</dbReference>
<keyword evidence="2" id="KW-1185">Reference proteome</keyword>
<dbReference type="AlphaFoldDB" id="A0A841H146"/>
<sequence>MRALILAGSVLALAACTPTVESASFAAGMAPRPADAPIVIYQQNRPTCAFTEVGWVSGTKTLSATTPDEVLAAMRERARAMGGDAIVGLVSGGESLTVGNEVVQSSALFKGTVVRFNDPGCTT</sequence>
<accession>A0A841H146</accession>